<dbReference type="NCBIfam" id="NF012200">
    <property type="entry name" value="choice_anch_D"/>
    <property type="match status" value="7"/>
</dbReference>
<evidence type="ECO:0000256" key="1">
    <source>
        <dbReference type="ARBA" id="ARBA00004138"/>
    </source>
</evidence>
<evidence type="ECO:0000256" key="3">
    <source>
        <dbReference type="ARBA" id="ARBA00022490"/>
    </source>
</evidence>
<dbReference type="Proteomes" id="UP001596391">
    <property type="component" value="Unassembled WGS sequence"/>
</dbReference>
<sequence>MALRIQLCDERQHQLLQLLDRHPDAARSGRGTSRNSLLHLEQRRQRVRRWPYGDGAPVQGLLLTPLTQDFGTINVGSSTPPVTFTLANLVGSAALANIQSVTTTGDFIVATNTTGGPSCSGALASTAACYINVIFAPTALGQRTGTLTVTTDQGAVTAALAGYASASAGVSVTPSSLNFDNIPGSAATQQTLTLSNTGQTSVLIGTPSSSSSAFAISTLCNSLAAGSLCTMSVTFTPQAGPTSGTLTIPVTTTANGQTLTSNLYVALNGDYAAVTAGLRILPDVSNFGAQATSTLGLTRQFTVMNFSPKALALHLTMPQQFPLSTASNCATLAPSSSCVFSASFLPNVTGEATGSIYVDGVPTDGTATLEALSYLIGYGNGSGSLQISGSTLIPTVGLSFGQLSSGQSAQQAITLTNVGSASVAIHHISSEPPFFSTTTCGATLATNASCNVSINYAPTYSSSSGTAALPQTATLTVDSDAASSPNTLNMTGTVLPTTSAGSTAVLSTYSLSQGALTFSNTTVGNISPVQTITLTNTGNMTLHLSQILTPADFQSTSTCSTVLAGASCNINVSFAPTTASTSTIRSGALQIASDSTNSLQYVTLVGTSSAAPLTLSPTVLDFGAVNVNGASTLNVIATNTAATPVVFNNVTVSGDYTTARGTCPLNGDSLAAGSNCALTVTFKPTAVGTHTGALQLATNATQQALTVSLTGIGVSGQLLASPSALSFGNILVGVTSQLTLTLTNSGQASVTGIRSAMIGSNAADFTVVSPCSVTALAPNQGCTLVVAFTPSAAIAESATLSLASSDPNTPLTIPLTGTGFAGSGSFTLTATGGLSTAAATVKTGFPAAYGLTLTPSGGYAGEVTLTCTALVAVPYAGCSLVPSRVTLNGPTAQSITANITTVTSMATRKLALTSFFTLLIASTFAVRRRRVPWLVCCVLLTALTVTNGCGGGASGNPNLRYTPAGTYQYQITASSTNGSNVSSTVTLSLTVQ</sequence>
<dbReference type="Pfam" id="PF22544">
    <property type="entry name" value="HYDIN_VesB_CFA65-like_Ig"/>
    <property type="match status" value="4"/>
</dbReference>
<evidence type="ECO:0000259" key="6">
    <source>
        <dbReference type="Pfam" id="PF22073"/>
    </source>
</evidence>
<comment type="caution">
    <text evidence="8">The sequence shown here is derived from an EMBL/GenBank/DDBJ whole genome shotgun (WGS) entry which is preliminary data.</text>
</comment>
<feature type="domain" description="HYDIN/VesB/CFA65-like Ig-like" evidence="7">
    <location>
        <begin position="170"/>
        <end position="260"/>
    </location>
</feature>
<evidence type="ECO:0000259" key="7">
    <source>
        <dbReference type="Pfam" id="PF22544"/>
    </source>
</evidence>
<evidence type="ECO:0000256" key="2">
    <source>
        <dbReference type="ARBA" id="ARBA00004496"/>
    </source>
</evidence>
<evidence type="ECO:0000313" key="9">
    <source>
        <dbReference type="Proteomes" id="UP001596391"/>
    </source>
</evidence>
<keyword evidence="4" id="KW-0969">Cilium</keyword>
<gene>
    <name evidence="8" type="ORF">ACFQBQ_00545</name>
</gene>
<keyword evidence="9" id="KW-1185">Reference proteome</keyword>
<feature type="domain" description="HYDIN/VesB/CFA65-like Ig-like" evidence="7">
    <location>
        <begin position="399"/>
        <end position="492"/>
    </location>
</feature>
<name>A0ABW1Z6R6_9BACT</name>
<keyword evidence="3" id="KW-0963">Cytoplasm</keyword>
<protein>
    <submittedName>
        <fullName evidence="8">Beta strand repeat-containing protein</fullName>
    </submittedName>
</protein>
<evidence type="ECO:0000256" key="4">
    <source>
        <dbReference type="ARBA" id="ARBA00023069"/>
    </source>
</evidence>
<dbReference type="PANTHER" id="PTHR46127">
    <property type="entry name" value="CILIA- AND FLAGELLA-ASSOCIATED PROTEIN 65"/>
    <property type="match status" value="1"/>
</dbReference>
<keyword evidence="5" id="KW-0966">Cell projection</keyword>
<feature type="domain" description="HYDIN/VesB/CFA65-like Ig-like" evidence="7">
    <location>
        <begin position="518"/>
        <end position="603"/>
    </location>
</feature>
<comment type="subcellular location">
    <subcellularLocation>
        <location evidence="1">Cell projection</location>
        <location evidence="1">Cilium</location>
    </subcellularLocation>
    <subcellularLocation>
        <location evidence="2">Cytoplasm</location>
    </subcellularLocation>
</comment>
<feature type="domain" description="HYDIN/VesB/CFA65-like Ig-like" evidence="7">
    <location>
        <begin position="613"/>
        <end position="710"/>
    </location>
</feature>
<evidence type="ECO:0000313" key="8">
    <source>
        <dbReference type="EMBL" id="MFC6644105.1"/>
    </source>
</evidence>
<dbReference type="Pfam" id="PF22073">
    <property type="entry name" value="Cep192_D4"/>
    <property type="match status" value="1"/>
</dbReference>
<evidence type="ECO:0000256" key="5">
    <source>
        <dbReference type="ARBA" id="ARBA00023273"/>
    </source>
</evidence>
<dbReference type="InterPro" id="IPR013783">
    <property type="entry name" value="Ig-like_fold"/>
</dbReference>
<dbReference type="InterPro" id="IPR053879">
    <property type="entry name" value="HYDIN_VesB_CFA65-like_Ig"/>
</dbReference>
<reference evidence="9" key="1">
    <citation type="journal article" date="2019" name="Int. J. Syst. Evol. Microbiol.">
        <title>The Global Catalogue of Microorganisms (GCM) 10K type strain sequencing project: providing services to taxonomists for standard genome sequencing and annotation.</title>
        <authorList>
            <consortium name="The Broad Institute Genomics Platform"/>
            <consortium name="The Broad Institute Genome Sequencing Center for Infectious Disease"/>
            <person name="Wu L."/>
            <person name="Ma J."/>
        </authorList>
    </citation>
    <scope>NUCLEOTIDE SEQUENCE [LARGE SCALE GENOMIC DNA]</scope>
    <source>
        <strain evidence="9">CGMCC 1.16026</strain>
    </source>
</reference>
<dbReference type="Gene3D" id="2.60.40.10">
    <property type="entry name" value="Immunoglobulins"/>
    <property type="match status" value="7"/>
</dbReference>
<proteinExistence type="predicted"/>
<dbReference type="RefSeq" id="WP_390236353.1">
    <property type="nucleotide sequence ID" value="NZ_JBHSWI010000001.1"/>
</dbReference>
<feature type="domain" description="Cep192/Spd-2-like" evidence="6">
    <location>
        <begin position="717"/>
        <end position="819"/>
    </location>
</feature>
<dbReference type="InterPro" id="IPR052614">
    <property type="entry name" value="CFAP65"/>
</dbReference>
<accession>A0ABW1Z6R6</accession>
<dbReference type="EMBL" id="JBHSWI010000001">
    <property type="protein sequence ID" value="MFC6644105.1"/>
    <property type="molecule type" value="Genomic_DNA"/>
</dbReference>
<dbReference type="InterPro" id="IPR054090">
    <property type="entry name" value="Cep192_Spd-2-like_dom"/>
</dbReference>
<dbReference type="PANTHER" id="PTHR46127:SF1">
    <property type="entry name" value="CILIA- AND FLAGELLA-ASSOCIATED PROTEIN 65"/>
    <property type="match status" value="1"/>
</dbReference>
<organism evidence="8 9">
    <name type="scientific">Granulicella cerasi</name>
    <dbReference type="NCBI Taxonomy" id="741063"/>
    <lineage>
        <taxon>Bacteria</taxon>
        <taxon>Pseudomonadati</taxon>
        <taxon>Acidobacteriota</taxon>
        <taxon>Terriglobia</taxon>
        <taxon>Terriglobales</taxon>
        <taxon>Acidobacteriaceae</taxon>
        <taxon>Granulicella</taxon>
    </lineage>
</organism>